<evidence type="ECO:0000313" key="2">
    <source>
        <dbReference type="EMBL" id="OHT12450.1"/>
    </source>
</evidence>
<dbReference type="GeneID" id="94834457"/>
<protein>
    <recommendedName>
        <fullName evidence="1">RIIa domain-containing protein</fullName>
    </recommendedName>
</protein>
<dbReference type="AlphaFoldDB" id="A0A1J4KMW1"/>
<dbReference type="InterPro" id="IPR003117">
    <property type="entry name" value="cAMP_dep_PK_reg_su_I/II_a/b"/>
</dbReference>
<reference evidence="2" key="1">
    <citation type="submission" date="2016-10" db="EMBL/GenBank/DDBJ databases">
        <authorList>
            <person name="Benchimol M."/>
            <person name="Almeida L.G."/>
            <person name="Vasconcelos A.T."/>
            <person name="Perreira-Neves A."/>
            <person name="Rosa I.A."/>
            <person name="Tasca T."/>
            <person name="Bogo M.R."/>
            <person name="de Souza W."/>
        </authorList>
    </citation>
    <scope>NUCLEOTIDE SEQUENCE [LARGE SCALE GENOMIC DNA]</scope>
    <source>
        <strain evidence="2">K</strain>
    </source>
</reference>
<evidence type="ECO:0000259" key="1">
    <source>
        <dbReference type="Pfam" id="PF02197"/>
    </source>
</evidence>
<proteinExistence type="predicted"/>
<feature type="domain" description="RIIa" evidence="1">
    <location>
        <begin position="31"/>
        <end position="63"/>
    </location>
</feature>
<evidence type="ECO:0000313" key="3">
    <source>
        <dbReference type="Proteomes" id="UP000179807"/>
    </source>
</evidence>
<dbReference type="CDD" id="cd22971">
    <property type="entry name" value="DD_RIIAD1"/>
    <property type="match status" value="1"/>
</dbReference>
<dbReference type="EMBL" id="MLAK01000563">
    <property type="protein sequence ID" value="OHT12450.1"/>
    <property type="molecule type" value="Genomic_DNA"/>
</dbReference>
<organism evidence="2 3">
    <name type="scientific">Tritrichomonas foetus</name>
    <dbReference type="NCBI Taxonomy" id="1144522"/>
    <lineage>
        <taxon>Eukaryota</taxon>
        <taxon>Metamonada</taxon>
        <taxon>Parabasalia</taxon>
        <taxon>Tritrichomonadida</taxon>
        <taxon>Tritrichomonadidae</taxon>
        <taxon>Tritrichomonas</taxon>
    </lineage>
</organism>
<accession>A0A1J4KMW1</accession>
<sequence length="63" mass="7397">MDQDPLFRSAPPEFSPQQRQEVRDYIHNHPEIRELIQGLMTAVASNKPEKPLEFAAEYFKNLK</sequence>
<dbReference type="Proteomes" id="UP000179807">
    <property type="component" value="Unassembled WGS sequence"/>
</dbReference>
<dbReference type="OrthoDB" id="6334211at2759"/>
<keyword evidence="3" id="KW-1185">Reference proteome</keyword>
<name>A0A1J4KMW1_9EUKA</name>
<dbReference type="RefSeq" id="XP_068365586.1">
    <property type="nucleotide sequence ID" value="XM_068499753.1"/>
</dbReference>
<dbReference type="Pfam" id="PF02197">
    <property type="entry name" value="RIIa"/>
    <property type="match status" value="1"/>
</dbReference>
<dbReference type="InterPro" id="IPR059162">
    <property type="entry name" value="RIIAD1"/>
</dbReference>
<dbReference type="VEuPathDB" id="TrichDB:TRFO_17729"/>
<comment type="caution">
    <text evidence="2">The sequence shown here is derived from an EMBL/GenBank/DDBJ whole genome shotgun (WGS) entry which is preliminary data.</text>
</comment>
<dbReference type="Gene3D" id="1.20.890.10">
    <property type="entry name" value="cAMP-dependent protein kinase regulatory subunit, dimerization-anchoring domain"/>
    <property type="match status" value="1"/>
</dbReference>
<dbReference type="SUPFAM" id="SSF47391">
    <property type="entry name" value="Dimerization-anchoring domain of cAMP-dependent PK regulatory subunit"/>
    <property type="match status" value="1"/>
</dbReference>
<gene>
    <name evidence="2" type="ORF">TRFO_17729</name>
</gene>